<dbReference type="RefSeq" id="XP_005765644.1">
    <property type="nucleotide sequence ID" value="XM_005765587.1"/>
</dbReference>
<sequence length="201" mass="18645">MGDRGMGGDVGGGGSNVSTAAASPEGGVSFATAGEAAAASGGEGEGFREGCEDDLCTDQILTLIERALADEGGGCELSAGLGEAEGGLLGRSLSASRLLGDASGADFSRDTLFALRDKIAAGTATAATAATATAATATATATVAATSPAATIAAAAAAGASGGATGEGGEGVAKGVVGAPALAGIPFMRSGCSAGLESLEL</sequence>
<dbReference type="EnsemblProtists" id="EOD13215">
    <property type="protein sequence ID" value="EOD13215"/>
    <property type="gene ID" value="EMIHUDRAFT_452068"/>
</dbReference>
<evidence type="ECO:0000313" key="3">
    <source>
        <dbReference type="Proteomes" id="UP000013827"/>
    </source>
</evidence>
<organism evidence="2 3">
    <name type="scientific">Emiliania huxleyi (strain CCMP1516)</name>
    <dbReference type="NCBI Taxonomy" id="280463"/>
    <lineage>
        <taxon>Eukaryota</taxon>
        <taxon>Haptista</taxon>
        <taxon>Haptophyta</taxon>
        <taxon>Prymnesiophyceae</taxon>
        <taxon>Isochrysidales</taxon>
        <taxon>Noelaerhabdaceae</taxon>
        <taxon>Emiliania</taxon>
    </lineage>
</organism>
<keyword evidence="3" id="KW-1185">Reference proteome</keyword>
<evidence type="ECO:0000313" key="2">
    <source>
        <dbReference type="EnsemblProtists" id="EOD13215"/>
    </source>
</evidence>
<dbReference type="GeneID" id="17259351"/>
<protein>
    <submittedName>
        <fullName evidence="2">Uncharacterized protein</fullName>
    </submittedName>
</protein>
<dbReference type="HOGENOM" id="CLU_1362605_0_0_1"/>
<reference evidence="2" key="2">
    <citation type="submission" date="2024-10" db="UniProtKB">
        <authorList>
            <consortium name="EnsemblProtists"/>
        </authorList>
    </citation>
    <scope>IDENTIFICATION</scope>
</reference>
<name>A0A0D3IPN0_EMIH1</name>
<dbReference type="PaxDb" id="2903-EOD13215"/>
<dbReference type="AlphaFoldDB" id="A0A0D3IPN0"/>
<proteinExistence type="predicted"/>
<feature type="compositionally biased region" description="Gly residues" evidence="1">
    <location>
        <begin position="1"/>
        <end position="15"/>
    </location>
</feature>
<reference evidence="3" key="1">
    <citation type="journal article" date="2013" name="Nature">
        <title>Pan genome of the phytoplankton Emiliania underpins its global distribution.</title>
        <authorList>
            <person name="Read B.A."/>
            <person name="Kegel J."/>
            <person name="Klute M.J."/>
            <person name="Kuo A."/>
            <person name="Lefebvre S.C."/>
            <person name="Maumus F."/>
            <person name="Mayer C."/>
            <person name="Miller J."/>
            <person name="Monier A."/>
            <person name="Salamov A."/>
            <person name="Young J."/>
            <person name="Aguilar M."/>
            <person name="Claverie J.M."/>
            <person name="Frickenhaus S."/>
            <person name="Gonzalez K."/>
            <person name="Herman E.K."/>
            <person name="Lin Y.C."/>
            <person name="Napier J."/>
            <person name="Ogata H."/>
            <person name="Sarno A.F."/>
            <person name="Shmutz J."/>
            <person name="Schroeder D."/>
            <person name="de Vargas C."/>
            <person name="Verret F."/>
            <person name="von Dassow P."/>
            <person name="Valentin K."/>
            <person name="Van de Peer Y."/>
            <person name="Wheeler G."/>
            <person name="Dacks J.B."/>
            <person name="Delwiche C.F."/>
            <person name="Dyhrman S.T."/>
            <person name="Glockner G."/>
            <person name="John U."/>
            <person name="Richards T."/>
            <person name="Worden A.Z."/>
            <person name="Zhang X."/>
            <person name="Grigoriev I.V."/>
            <person name="Allen A.E."/>
            <person name="Bidle K."/>
            <person name="Borodovsky M."/>
            <person name="Bowler C."/>
            <person name="Brownlee C."/>
            <person name="Cock J.M."/>
            <person name="Elias M."/>
            <person name="Gladyshev V.N."/>
            <person name="Groth M."/>
            <person name="Guda C."/>
            <person name="Hadaegh A."/>
            <person name="Iglesias-Rodriguez M.D."/>
            <person name="Jenkins J."/>
            <person name="Jones B.M."/>
            <person name="Lawson T."/>
            <person name="Leese F."/>
            <person name="Lindquist E."/>
            <person name="Lobanov A."/>
            <person name="Lomsadze A."/>
            <person name="Malik S.B."/>
            <person name="Marsh M.E."/>
            <person name="Mackinder L."/>
            <person name="Mock T."/>
            <person name="Mueller-Roeber B."/>
            <person name="Pagarete A."/>
            <person name="Parker M."/>
            <person name="Probert I."/>
            <person name="Quesneville H."/>
            <person name="Raines C."/>
            <person name="Rensing S.A."/>
            <person name="Riano-Pachon D.M."/>
            <person name="Richier S."/>
            <person name="Rokitta S."/>
            <person name="Shiraiwa Y."/>
            <person name="Soanes D.M."/>
            <person name="van der Giezen M."/>
            <person name="Wahlund T.M."/>
            <person name="Williams B."/>
            <person name="Wilson W."/>
            <person name="Wolfe G."/>
            <person name="Wurch L.L."/>
        </authorList>
    </citation>
    <scope>NUCLEOTIDE SEQUENCE</scope>
</reference>
<accession>A0A0D3IPN0</accession>
<evidence type="ECO:0000256" key="1">
    <source>
        <dbReference type="SAM" id="MobiDB-lite"/>
    </source>
</evidence>
<feature type="region of interest" description="Disordered" evidence="1">
    <location>
        <begin position="1"/>
        <end position="21"/>
    </location>
</feature>
<dbReference type="KEGG" id="ehx:EMIHUDRAFT_452068"/>
<dbReference type="Proteomes" id="UP000013827">
    <property type="component" value="Unassembled WGS sequence"/>
</dbReference>